<evidence type="ECO:0000313" key="4">
    <source>
        <dbReference type="EMBL" id="KRM87595.1"/>
    </source>
</evidence>
<dbReference type="AlphaFoldDB" id="A0A0R2CGT1"/>
<dbReference type="InterPro" id="IPR011013">
    <property type="entry name" value="Gal_mutarotase_sf_dom"/>
</dbReference>
<dbReference type="EMBL" id="AYZK01000002">
    <property type="protein sequence ID" value="KRM87595.1"/>
    <property type="molecule type" value="Genomic_DNA"/>
</dbReference>
<proteinExistence type="predicted"/>
<reference evidence="4 5" key="1">
    <citation type="journal article" date="2015" name="Genome Announc.">
        <title>Expanding the biotechnology potential of lactobacilli through comparative genomics of 213 strains and associated genera.</title>
        <authorList>
            <person name="Sun Z."/>
            <person name="Harris H.M."/>
            <person name="McCann A."/>
            <person name="Guo C."/>
            <person name="Argimon S."/>
            <person name="Zhang W."/>
            <person name="Yang X."/>
            <person name="Jeffery I.B."/>
            <person name="Cooney J.C."/>
            <person name="Kagawa T.F."/>
            <person name="Liu W."/>
            <person name="Song Y."/>
            <person name="Salvetti E."/>
            <person name="Wrobel A."/>
            <person name="Rasinkangas P."/>
            <person name="Parkhill J."/>
            <person name="Rea M.C."/>
            <person name="O'Sullivan O."/>
            <person name="Ritari J."/>
            <person name="Douillard F.P."/>
            <person name="Paul Ross R."/>
            <person name="Yang R."/>
            <person name="Briner A.E."/>
            <person name="Felis G.E."/>
            <person name="de Vos W.M."/>
            <person name="Barrangou R."/>
            <person name="Klaenhammer T.R."/>
            <person name="Caufield P.W."/>
            <person name="Cui Y."/>
            <person name="Zhang H."/>
            <person name="O'Toole P.W."/>
        </authorList>
    </citation>
    <scope>NUCLEOTIDE SEQUENCE [LARGE SCALE GENOMIC DNA]</scope>
    <source>
        <strain evidence="4 5">DSM 22698</strain>
    </source>
</reference>
<dbReference type="RefSeq" id="WP_056969257.1">
    <property type="nucleotide sequence ID" value="NZ_AYZK01000002.1"/>
</dbReference>
<dbReference type="Gene3D" id="2.70.98.40">
    <property type="entry name" value="Glycoside hydrolase, family 65, N-terminal domain"/>
    <property type="match status" value="1"/>
</dbReference>
<gene>
    <name evidence="4" type="ORF">FD19_GL001108</name>
</gene>
<dbReference type="SUPFAM" id="SSF74650">
    <property type="entry name" value="Galactose mutarotase-like"/>
    <property type="match status" value="1"/>
</dbReference>
<dbReference type="InterPro" id="IPR037018">
    <property type="entry name" value="GH65_N"/>
</dbReference>
<dbReference type="PANTHER" id="PTHR11051">
    <property type="entry name" value="GLYCOSYL HYDROLASE-RELATED"/>
    <property type="match status" value="1"/>
</dbReference>
<dbReference type="InterPro" id="IPR005195">
    <property type="entry name" value="Glyco_hydro_65_M"/>
</dbReference>
<feature type="domain" description="Glycoside hydrolase family 65 C-terminal" evidence="2">
    <location>
        <begin position="844"/>
        <end position="897"/>
    </location>
</feature>
<accession>A0A0R2CGT1</accession>
<protein>
    <submittedName>
        <fullName evidence="4">Trehalose 6-phosphate phosphorylase</fullName>
    </submittedName>
</protein>
<dbReference type="InterPro" id="IPR008928">
    <property type="entry name" value="6-hairpin_glycosidase_sf"/>
</dbReference>
<dbReference type="SUPFAM" id="SSF48208">
    <property type="entry name" value="Six-hairpin glycosidases"/>
    <property type="match status" value="1"/>
</dbReference>
<organism evidence="4 5">
    <name type="scientific">Lacticaseibacillus thailandensis DSM 22698 = JCM 13996</name>
    <dbReference type="NCBI Taxonomy" id="1423810"/>
    <lineage>
        <taxon>Bacteria</taxon>
        <taxon>Bacillati</taxon>
        <taxon>Bacillota</taxon>
        <taxon>Bacilli</taxon>
        <taxon>Lactobacillales</taxon>
        <taxon>Lactobacillaceae</taxon>
        <taxon>Lacticaseibacillus</taxon>
    </lineage>
</organism>
<dbReference type="Proteomes" id="UP000051789">
    <property type="component" value="Unassembled WGS sequence"/>
</dbReference>
<comment type="caution">
    <text evidence="4">The sequence shown here is derived from an EMBL/GenBank/DDBJ whole genome shotgun (WGS) entry which is preliminary data.</text>
</comment>
<dbReference type="PATRIC" id="fig|1423810.4.peg.1137"/>
<dbReference type="Pfam" id="PF03633">
    <property type="entry name" value="Glyco_hydro_65C"/>
    <property type="match status" value="1"/>
</dbReference>
<feature type="domain" description="Glycoside hydrolase family 65 central catalytic" evidence="1">
    <location>
        <begin position="430"/>
        <end position="828"/>
    </location>
</feature>
<dbReference type="Pfam" id="PF03636">
    <property type="entry name" value="Glyco_hydro_65N"/>
    <property type="match status" value="1"/>
</dbReference>
<dbReference type="Gene3D" id="1.50.10.10">
    <property type="match status" value="1"/>
</dbReference>
<dbReference type="GO" id="GO:0004553">
    <property type="term" value="F:hydrolase activity, hydrolyzing O-glycosyl compounds"/>
    <property type="evidence" value="ECO:0007669"/>
    <property type="project" value="TreeGrafter"/>
</dbReference>
<name>A0A0R2CGT1_9LACO</name>
<dbReference type="InterPro" id="IPR005196">
    <property type="entry name" value="Glyco_hydro_65_N"/>
</dbReference>
<dbReference type="PANTHER" id="PTHR11051:SF8">
    <property type="entry name" value="PROTEIN-GLUCOSYLGALACTOSYLHYDROXYLYSINE GLUCOSIDASE"/>
    <property type="match status" value="1"/>
</dbReference>
<dbReference type="GO" id="GO:0005975">
    <property type="term" value="P:carbohydrate metabolic process"/>
    <property type="evidence" value="ECO:0007669"/>
    <property type="project" value="InterPro"/>
</dbReference>
<dbReference type="InterPro" id="IPR005194">
    <property type="entry name" value="Glyco_hydro_65_C"/>
</dbReference>
<sequence>MVPIAVKVDDDSLEVRYPAKDQTDTEPPIVIKYNPEQSIGANLENLRIKMAGIHFDVIIIDNPLSYTFSDTVVGLNHQRIDIGLALTNMFNVPVVARPTVKQRGLETAVADKTTYASWHLDYYGEYTGKRNYGQEAMLTVGNGYYGLRGAYVEATADADNYPGFYVAGVYNQNTTNINGRDVVNEDLVNLPNVQYLSLGVDHGNPFQIRRADIRDIYRSLNLRTGQLQTTMLISLATGHQLVVTTTKVADMRHYHRLAIRYAVTPLNFDGSLQVYAAIDGNVQNRNVDRYNQFDQRHVAVDATTTDHNNAVLTGHTRHSQVHFAIGSQITSPDRDLTAAVRGTQTSTAVRQTVNLTVHAGQTYTIDKLVAVVTDHDGEETDTALTDRVNAELQAGSFDNTAAMTQDFFADTWRRADVVVTGDITSQKLLRVNVFHLLVAGAALGAGHLDASTGARGLHGEAYRGHVFWDEMFCFPFYAEHYPAIARAMIMYRYRRLDAARQYAESVGQHGAMFPWQSAMYGDEQAQSVHLNPLTNQWDPDNSRRQRHVSLSVAYDVWLYDHLTGDHDVMHRYGLEIMLSVARFWLGMATRDEATGRYDINGVMGPDEFHEQYPNSKLGGLSNNAYTNMMVAWLFQTLTQLTKQLPAKVVQQAAAKAGWRDQDTARLTDIAAHLNLDINDDGIIGQFQGYFDLPRLDFDQYRKQYGDIARLDRILKSEGKTPDAYQVAKQADALMAYYVLNHDDVEHLIQGLGYHLPVGYFTHNLQYYLNRTTHGSTLSRIVYAALNEQDGNYDQSWQLFRQALFSDYYDIQGGTTAEGIHLGVMGATINVVTSTYGGVNVLGPQVTVNPHLPQRWRELRFALDVRGVRLAFRITHHLVHVRADRATTIQVCGQDVSLTAAVVQTIDY</sequence>
<dbReference type="InterPro" id="IPR012341">
    <property type="entry name" value="6hp_glycosidase-like_sf"/>
</dbReference>
<dbReference type="Gene3D" id="2.60.420.10">
    <property type="entry name" value="Maltose phosphorylase, domain 3"/>
    <property type="match status" value="1"/>
</dbReference>
<dbReference type="Pfam" id="PF03632">
    <property type="entry name" value="Glyco_hydro_65m"/>
    <property type="match status" value="1"/>
</dbReference>
<dbReference type="GO" id="GO:0030246">
    <property type="term" value="F:carbohydrate binding"/>
    <property type="evidence" value="ECO:0007669"/>
    <property type="project" value="InterPro"/>
</dbReference>
<evidence type="ECO:0000259" key="3">
    <source>
        <dbReference type="Pfam" id="PF03636"/>
    </source>
</evidence>
<dbReference type="GO" id="GO:0016757">
    <property type="term" value="F:glycosyltransferase activity"/>
    <property type="evidence" value="ECO:0007669"/>
    <property type="project" value="UniProtKB-ARBA"/>
</dbReference>
<evidence type="ECO:0000313" key="5">
    <source>
        <dbReference type="Proteomes" id="UP000051789"/>
    </source>
</evidence>
<dbReference type="STRING" id="1423810.FD19_GL001108"/>
<feature type="domain" description="Glycoside hydrolase family 65 N-terminal" evidence="3">
    <location>
        <begin position="125"/>
        <end position="374"/>
    </location>
</feature>
<evidence type="ECO:0000259" key="1">
    <source>
        <dbReference type="Pfam" id="PF03632"/>
    </source>
</evidence>
<evidence type="ECO:0000259" key="2">
    <source>
        <dbReference type="Pfam" id="PF03633"/>
    </source>
</evidence>
<keyword evidence="5" id="KW-1185">Reference proteome</keyword>